<dbReference type="Proteomes" id="UP000019484">
    <property type="component" value="Unassembled WGS sequence"/>
</dbReference>
<dbReference type="GO" id="GO:0003677">
    <property type="term" value="F:DNA binding"/>
    <property type="evidence" value="ECO:0007669"/>
    <property type="project" value="UniProtKB-KW"/>
</dbReference>
<evidence type="ECO:0000256" key="6">
    <source>
        <dbReference type="SAM" id="MobiDB-lite"/>
    </source>
</evidence>
<dbReference type="Pfam" id="PF04082">
    <property type="entry name" value="Fungal_trans"/>
    <property type="match status" value="1"/>
</dbReference>
<dbReference type="SUPFAM" id="SSF57701">
    <property type="entry name" value="Zn2/Cys6 DNA-binding domain"/>
    <property type="match status" value="1"/>
</dbReference>
<feature type="compositionally biased region" description="Basic residues" evidence="6">
    <location>
        <begin position="40"/>
        <end position="51"/>
    </location>
</feature>
<keyword evidence="5" id="KW-0539">Nucleus</keyword>
<feature type="compositionally biased region" description="Polar residues" evidence="6">
    <location>
        <begin position="104"/>
        <end position="117"/>
    </location>
</feature>
<dbReference type="EMBL" id="AMWN01000002">
    <property type="protein sequence ID" value="EXJ94297.1"/>
    <property type="molecule type" value="Genomic_DNA"/>
</dbReference>
<dbReference type="InterPro" id="IPR036864">
    <property type="entry name" value="Zn2-C6_fun-type_DNA-bd_sf"/>
</dbReference>
<protein>
    <recommendedName>
        <fullName evidence="7">Zn(2)-C6 fungal-type domain-containing protein</fullName>
    </recommendedName>
</protein>
<dbReference type="RefSeq" id="XP_007721791.1">
    <property type="nucleotide sequence ID" value="XM_007723601.1"/>
</dbReference>
<dbReference type="eggNOG" id="ENOG502SJFF">
    <property type="taxonomic scope" value="Eukaryota"/>
</dbReference>
<dbReference type="PROSITE" id="PS00463">
    <property type="entry name" value="ZN2_CY6_FUNGAL_1"/>
    <property type="match status" value="1"/>
</dbReference>
<dbReference type="InterPro" id="IPR001138">
    <property type="entry name" value="Zn2Cys6_DnaBD"/>
</dbReference>
<dbReference type="STRING" id="1182541.W9YMZ8"/>
<sequence length="692" mass="78043">MEDFLISEPEPWLQSLLDSTAFPDIAPQPSPEARNSPAPSRRRPRSYRPRNNRSCDFCRKRKSACIVGGGPNCGACVAYGRECTFDRPAKRKRTEAATEDTYRTPPQNATSPQNDSPFGSGPSDRSHGTPESTTVITLRDLTESNDQTHIDQEIAASLGEPEPLDIYPTRAPYLLGDTGESDPYLLRHPCFWDTSDQQKNESKITYKRIRSGAYKPGDHDLGDGRPIMFMLVDHSLVERSEPRTQEEELDRARVNVDEMCPGDVGERLVRLHFRYIYPYFPILSQTQFFSSEAGLAAVIQSLPLSLKASLYASGIPFIDYDDILATKLAHSPPSANELYRIAWLAISNEVHSPHIGTLQACLLLLQRVTEDRFIMDTGLRWCLVAWTVSLAHMLGLSSDCSAWQNIADSEKRLRRRLWWAVYVIDKWSFMTAGLANHIKQEDFDVLPLTLADFLPAEGRAAQRPSDPSRGEPSVLDFPFYHFVELSIILSDIMDTYYTIRATGRTAANFELSLELGKPLRSRLKKWKENYGSRPSPYPLIGTRAGVNLDGRASLGLAYPIATMTLFRALMRPLGHPNVKWDPTARDAVRAGARACCVEIVEYVENLRRGVWDAFWYSFSRANFAIASSFMVRILFTSVTPAEQKEMTDLIVRWKWALRTGGGNAGNIQMRLALLRLDRWLLKVGVRDPEDQA</sequence>
<feature type="domain" description="Zn(2)-C6 fungal-type" evidence="7">
    <location>
        <begin position="54"/>
        <end position="85"/>
    </location>
</feature>
<dbReference type="CDD" id="cd00067">
    <property type="entry name" value="GAL4"/>
    <property type="match status" value="1"/>
</dbReference>
<keyword evidence="4" id="KW-0804">Transcription</keyword>
<feature type="region of interest" description="Disordered" evidence="6">
    <location>
        <begin position="20"/>
        <end position="53"/>
    </location>
</feature>
<evidence type="ECO:0000313" key="8">
    <source>
        <dbReference type="EMBL" id="EXJ94297.1"/>
    </source>
</evidence>
<evidence type="ECO:0000256" key="4">
    <source>
        <dbReference type="ARBA" id="ARBA00023163"/>
    </source>
</evidence>
<dbReference type="PANTHER" id="PTHR31668">
    <property type="entry name" value="GLUCOSE TRANSPORT TRANSCRIPTION REGULATOR RGT1-RELATED-RELATED"/>
    <property type="match status" value="1"/>
</dbReference>
<dbReference type="SMART" id="SM00066">
    <property type="entry name" value="GAL4"/>
    <property type="match status" value="1"/>
</dbReference>
<dbReference type="SMART" id="SM00906">
    <property type="entry name" value="Fungal_trans"/>
    <property type="match status" value="1"/>
</dbReference>
<dbReference type="PROSITE" id="PS50048">
    <property type="entry name" value="ZN2_CY6_FUNGAL_2"/>
    <property type="match status" value="1"/>
</dbReference>
<dbReference type="GO" id="GO:0006351">
    <property type="term" value="P:DNA-templated transcription"/>
    <property type="evidence" value="ECO:0007669"/>
    <property type="project" value="InterPro"/>
</dbReference>
<dbReference type="GO" id="GO:0000981">
    <property type="term" value="F:DNA-binding transcription factor activity, RNA polymerase II-specific"/>
    <property type="evidence" value="ECO:0007669"/>
    <property type="project" value="InterPro"/>
</dbReference>
<dbReference type="OrthoDB" id="1924787at2759"/>
<evidence type="ECO:0000256" key="5">
    <source>
        <dbReference type="ARBA" id="ARBA00023242"/>
    </source>
</evidence>
<dbReference type="PANTHER" id="PTHR31668:SF4">
    <property type="entry name" value="TRANSCRIPTIONAL ACTIVATOR PROTEIN DAL81"/>
    <property type="match status" value="1"/>
</dbReference>
<evidence type="ECO:0000259" key="7">
    <source>
        <dbReference type="PROSITE" id="PS50048"/>
    </source>
</evidence>
<dbReference type="GO" id="GO:0008270">
    <property type="term" value="F:zinc ion binding"/>
    <property type="evidence" value="ECO:0007669"/>
    <property type="project" value="InterPro"/>
</dbReference>
<keyword evidence="2" id="KW-0805">Transcription regulation</keyword>
<dbReference type="InterPro" id="IPR007219">
    <property type="entry name" value="XnlR_reg_dom"/>
</dbReference>
<dbReference type="GeneID" id="19157590"/>
<evidence type="ECO:0000313" key="9">
    <source>
        <dbReference type="Proteomes" id="UP000019484"/>
    </source>
</evidence>
<dbReference type="InterPro" id="IPR050797">
    <property type="entry name" value="Carb_Metab_Trans_Reg"/>
</dbReference>
<dbReference type="CDD" id="cd12148">
    <property type="entry name" value="fungal_TF_MHR"/>
    <property type="match status" value="1"/>
</dbReference>
<evidence type="ECO:0000256" key="3">
    <source>
        <dbReference type="ARBA" id="ARBA00023125"/>
    </source>
</evidence>
<feature type="region of interest" description="Disordered" evidence="6">
    <location>
        <begin position="88"/>
        <end position="132"/>
    </location>
</feature>
<feature type="compositionally biased region" description="Basic and acidic residues" evidence="6">
    <location>
        <begin position="88"/>
        <end position="102"/>
    </location>
</feature>
<organism evidence="8 9">
    <name type="scientific">Capronia coronata CBS 617.96</name>
    <dbReference type="NCBI Taxonomy" id="1182541"/>
    <lineage>
        <taxon>Eukaryota</taxon>
        <taxon>Fungi</taxon>
        <taxon>Dikarya</taxon>
        <taxon>Ascomycota</taxon>
        <taxon>Pezizomycotina</taxon>
        <taxon>Eurotiomycetes</taxon>
        <taxon>Chaetothyriomycetidae</taxon>
        <taxon>Chaetothyriales</taxon>
        <taxon>Herpotrichiellaceae</taxon>
        <taxon>Capronia</taxon>
    </lineage>
</organism>
<comment type="caution">
    <text evidence="8">The sequence shown here is derived from an EMBL/GenBank/DDBJ whole genome shotgun (WGS) entry which is preliminary data.</text>
</comment>
<keyword evidence="1" id="KW-0479">Metal-binding</keyword>
<keyword evidence="9" id="KW-1185">Reference proteome</keyword>
<dbReference type="AlphaFoldDB" id="W9YMZ8"/>
<dbReference type="Pfam" id="PF00172">
    <property type="entry name" value="Zn_clus"/>
    <property type="match status" value="1"/>
</dbReference>
<reference evidence="8 9" key="1">
    <citation type="submission" date="2013-03" db="EMBL/GenBank/DDBJ databases">
        <title>The Genome Sequence of Capronia coronata CBS 617.96.</title>
        <authorList>
            <consortium name="The Broad Institute Genomics Platform"/>
            <person name="Cuomo C."/>
            <person name="de Hoog S."/>
            <person name="Gorbushina A."/>
            <person name="Walker B."/>
            <person name="Young S.K."/>
            <person name="Zeng Q."/>
            <person name="Gargeya S."/>
            <person name="Fitzgerald M."/>
            <person name="Haas B."/>
            <person name="Abouelleil A."/>
            <person name="Allen A.W."/>
            <person name="Alvarado L."/>
            <person name="Arachchi H.M."/>
            <person name="Berlin A.M."/>
            <person name="Chapman S.B."/>
            <person name="Gainer-Dewar J."/>
            <person name="Goldberg J."/>
            <person name="Griggs A."/>
            <person name="Gujja S."/>
            <person name="Hansen M."/>
            <person name="Howarth C."/>
            <person name="Imamovic A."/>
            <person name="Ireland A."/>
            <person name="Larimer J."/>
            <person name="McCowan C."/>
            <person name="Murphy C."/>
            <person name="Pearson M."/>
            <person name="Poon T.W."/>
            <person name="Priest M."/>
            <person name="Roberts A."/>
            <person name="Saif S."/>
            <person name="Shea T."/>
            <person name="Sisk P."/>
            <person name="Sykes S."/>
            <person name="Wortman J."/>
            <person name="Nusbaum C."/>
            <person name="Birren B."/>
        </authorList>
    </citation>
    <scope>NUCLEOTIDE SEQUENCE [LARGE SCALE GENOMIC DNA]</scope>
    <source>
        <strain evidence="8 9">CBS 617.96</strain>
    </source>
</reference>
<dbReference type="GO" id="GO:0005634">
    <property type="term" value="C:nucleus"/>
    <property type="evidence" value="ECO:0007669"/>
    <property type="project" value="TreeGrafter"/>
</dbReference>
<evidence type="ECO:0000256" key="2">
    <source>
        <dbReference type="ARBA" id="ARBA00023015"/>
    </source>
</evidence>
<name>W9YMZ8_9EURO</name>
<dbReference type="GO" id="GO:0001080">
    <property type="term" value="P:nitrogen catabolite activation of transcription from RNA polymerase II promoter"/>
    <property type="evidence" value="ECO:0007669"/>
    <property type="project" value="TreeGrafter"/>
</dbReference>
<keyword evidence="3" id="KW-0238">DNA-binding</keyword>
<accession>W9YMZ8</accession>
<dbReference type="HOGENOM" id="CLU_006632_3_0_1"/>
<gene>
    <name evidence="8" type="ORF">A1O1_02691</name>
</gene>
<dbReference type="Gene3D" id="4.10.240.10">
    <property type="entry name" value="Zn(2)-C6 fungal-type DNA-binding domain"/>
    <property type="match status" value="1"/>
</dbReference>
<proteinExistence type="predicted"/>
<evidence type="ECO:0000256" key="1">
    <source>
        <dbReference type="ARBA" id="ARBA00022723"/>
    </source>
</evidence>